<dbReference type="Gene3D" id="3.30.450.20">
    <property type="entry name" value="PAS domain"/>
    <property type="match status" value="1"/>
</dbReference>
<dbReference type="Gene3D" id="3.40.50.300">
    <property type="entry name" value="P-loop containing nucleotide triphosphate hydrolases"/>
    <property type="match status" value="1"/>
</dbReference>
<dbReference type="NCBIfam" id="TIGR04381">
    <property type="entry name" value="HTH_TypR"/>
    <property type="match status" value="1"/>
</dbReference>
<feature type="domain" description="Sigma-54 factor interaction" evidence="11">
    <location>
        <begin position="215"/>
        <end position="388"/>
    </location>
</feature>
<evidence type="ECO:0000256" key="9">
    <source>
        <dbReference type="ARBA" id="ARBA00023163"/>
    </source>
</evidence>
<keyword evidence="8" id="KW-0238">DNA-binding</keyword>
<reference evidence="13" key="1">
    <citation type="submission" date="2017-08" db="EMBL/GenBank/DDBJ databases">
        <title>Microbulbifer marisrubri sp. nov., a halophilic alphaproteobacterium isolated from marine sediment of the Yellow Sea, China.</title>
        <authorList>
            <person name="Zhang G."/>
            <person name="Xiong Q."/>
        </authorList>
    </citation>
    <scope>NUCLEOTIDE SEQUENCE [LARGE SCALE GENOMIC DNA]</scope>
    <source>
        <strain evidence="13">WRN-8</strain>
    </source>
</reference>
<keyword evidence="6" id="KW-0067">ATP-binding</keyword>
<dbReference type="SMART" id="SM00382">
    <property type="entry name" value="AAA"/>
    <property type="match status" value="1"/>
</dbReference>
<keyword evidence="7" id="KW-0805">Transcription regulation</keyword>
<evidence type="ECO:0000256" key="7">
    <source>
        <dbReference type="ARBA" id="ARBA00023015"/>
    </source>
</evidence>
<dbReference type="SUPFAM" id="SSF55785">
    <property type="entry name" value="PYP-like sensor domain (PAS domain)"/>
    <property type="match status" value="1"/>
</dbReference>
<dbReference type="InterPro" id="IPR030828">
    <property type="entry name" value="HTH_TyrR"/>
</dbReference>
<dbReference type="InterPro" id="IPR002078">
    <property type="entry name" value="Sigma_54_int"/>
</dbReference>
<proteinExistence type="predicted"/>
<evidence type="ECO:0000256" key="10">
    <source>
        <dbReference type="ARBA" id="ARBA00029500"/>
    </source>
</evidence>
<dbReference type="Gene3D" id="1.10.8.60">
    <property type="match status" value="1"/>
</dbReference>
<evidence type="ECO:0000256" key="4">
    <source>
        <dbReference type="ARBA" id="ARBA00022741"/>
    </source>
</evidence>
<organism evidence="13 14">
    <name type="scientific">Microbulbifer flavimaris</name>
    <dbReference type="NCBI Taxonomy" id="1781068"/>
    <lineage>
        <taxon>Bacteria</taxon>
        <taxon>Pseudomonadati</taxon>
        <taxon>Pseudomonadota</taxon>
        <taxon>Gammaproteobacteria</taxon>
        <taxon>Cellvibrionales</taxon>
        <taxon>Microbulbiferaceae</taxon>
        <taxon>Microbulbifer</taxon>
    </lineage>
</organism>
<comment type="subcellular location">
    <subcellularLocation>
        <location evidence="1">Cytoplasm</location>
    </subcellularLocation>
</comment>
<evidence type="ECO:0000256" key="6">
    <source>
        <dbReference type="ARBA" id="ARBA00022840"/>
    </source>
</evidence>
<dbReference type="Pfam" id="PF18024">
    <property type="entry name" value="HTH_50"/>
    <property type="match status" value="1"/>
</dbReference>
<evidence type="ECO:0000259" key="12">
    <source>
        <dbReference type="PROSITE" id="PS50112"/>
    </source>
</evidence>
<evidence type="ECO:0000256" key="8">
    <source>
        <dbReference type="ARBA" id="ARBA00023125"/>
    </source>
</evidence>
<feature type="domain" description="PAS" evidence="12">
    <location>
        <begin position="80"/>
        <end position="133"/>
    </location>
</feature>
<keyword evidence="4" id="KW-0547">Nucleotide-binding</keyword>
<evidence type="ECO:0000256" key="2">
    <source>
        <dbReference type="ARBA" id="ARBA00022490"/>
    </source>
</evidence>
<dbReference type="SUPFAM" id="SSF52540">
    <property type="entry name" value="P-loop containing nucleoside triphosphate hydrolases"/>
    <property type="match status" value="1"/>
</dbReference>
<name>A0ABX4I2T4_9GAMM</name>
<evidence type="ECO:0000256" key="1">
    <source>
        <dbReference type="ARBA" id="ARBA00004496"/>
    </source>
</evidence>
<dbReference type="InterPro" id="IPR013656">
    <property type="entry name" value="PAS_4"/>
</dbReference>
<dbReference type="InterPro" id="IPR000014">
    <property type="entry name" value="PAS"/>
</dbReference>
<dbReference type="PROSITE" id="PS50112">
    <property type="entry name" value="PAS"/>
    <property type="match status" value="1"/>
</dbReference>
<dbReference type="Pfam" id="PF00158">
    <property type="entry name" value="Sigma54_activat"/>
    <property type="match status" value="1"/>
</dbReference>
<dbReference type="Pfam" id="PF08448">
    <property type="entry name" value="PAS_4"/>
    <property type="match status" value="1"/>
</dbReference>
<evidence type="ECO:0000313" key="13">
    <source>
        <dbReference type="EMBL" id="PCO06732.1"/>
    </source>
</evidence>
<evidence type="ECO:0000256" key="5">
    <source>
        <dbReference type="ARBA" id="ARBA00022797"/>
    </source>
</evidence>
<dbReference type="Gene3D" id="1.10.10.60">
    <property type="entry name" value="Homeodomain-like"/>
    <property type="match status" value="1"/>
</dbReference>
<dbReference type="InterPro" id="IPR035965">
    <property type="entry name" value="PAS-like_dom_sf"/>
</dbReference>
<comment type="caution">
    <text evidence="13">The sequence shown here is derived from an EMBL/GenBank/DDBJ whole genome shotgun (WGS) entry which is preliminary data.</text>
</comment>
<keyword evidence="2" id="KW-0963">Cytoplasm</keyword>
<dbReference type="Gene3D" id="3.30.70.260">
    <property type="match status" value="1"/>
</dbReference>
<dbReference type="PANTHER" id="PTHR32071">
    <property type="entry name" value="TRANSCRIPTIONAL REGULATORY PROTEIN"/>
    <property type="match status" value="1"/>
</dbReference>
<evidence type="ECO:0000256" key="3">
    <source>
        <dbReference type="ARBA" id="ARBA00022491"/>
    </source>
</evidence>
<dbReference type="InterPro" id="IPR027417">
    <property type="entry name" value="P-loop_NTPase"/>
</dbReference>
<keyword evidence="9" id="KW-0804">Transcription</keyword>
<dbReference type="PROSITE" id="PS50045">
    <property type="entry name" value="SIGMA54_INTERACT_4"/>
    <property type="match status" value="1"/>
</dbReference>
<dbReference type="SUPFAM" id="SSF46689">
    <property type="entry name" value="Homeodomain-like"/>
    <property type="match status" value="1"/>
</dbReference>
<accession>A0ABX4I2T4</accession>
<dbReference type="EMBL" id="LRFG02000001">
    <property type="protein sequence ID" value="PCO06732.1"/>
    <property type="molecule type" value="Genomic_DNA"/>
</dbReference>
<evidence type="ECO:0000313" key="14">
    <source>
        <dbReference type="Proteomes" id="UP000218427"/>
    </source>
</evidence>
<dbReference type="InterPro" id="IPR003593">
    <property type="entry name" value="AAA+_ATPase"/>
</dbReference>
<gene>
    <name evidence="13" type="ORF">AWR36_003025</name>
</gene>
<keyword evidence="5" id="KW-0058">Aromatic hydrocarbons catabolism</keyword>
<keyword evidence="14" id="KW-1185">Reference proteome</keyword>
<dbReference type="PANTHER" id="PTHR32071:SF3">
    <property type="entry name" value="HTH-TYPE TRANSCRIPTIONAL REGULATORY PROTEIN TYRR"/>
    <property type="match status" value="1"/>
</dbReference>
<dbReference type="Proteomes" id="UP000218427">
    <property type="component" value="Unassembled WGS sequence"/>
</dbReference>
<keyword evidence="3" id="KW-0678">Repressor</keyword>
<sequence>MRIEITCANRVGILQEIMHIFTDFRVNVVSGELGGDSGDKVYLHIPGLLLAQYRAIEQALLGVTGIRRVRRIGLIPSERRHFELDTLLRHVADPVLSVDREGRIVAGNLAAARAFGVSLDRVPGLQLQRFLPDLQLGELLRDLTAPRYGVPVSVRGRAFLLEWTPIPVEDSPGAIDSLAGAVITLTEDRANSEAETLSELSILWDFGKRRDPCLQLQEMAPLQAPVLISGEPGTGKTTFAGAVHFLSPLAAEGRCVRWQCTAGSTPSADRLPTRGTLILDDLNALRDTDVGPLLRLLRGRSQELRLVGTCRDPGSLPPGLAQLFSSLTLHLPPLRQLRQSLPRFARAVLGELEAGPRELSEDCLPLLRQHDWPGNLGELRDHLAAAANRCRRRQADTPGERAASLIELEDLPGLEPVSRTPWRDWGEGMTYREIMRGVERQLLQEMLGRYPSTRELGARLGLSHTAVANKLREHGLAGRGK</sequence>
<protein>
    <recommendedName>
        <fullName evidence="10">HTH-type transcriptional regulatory protein TyrR</fullName>
    </recommendedName>
</protein>
<dbReference type="InterPro" id="IPR009057">
    <property type="entry name" value="Homeodomain-like_sf"/>
</dbReference>
<dbReference type="InterPro" id="IPR045865">
    <property type="entry name" value="ACT-like_dom_sf"/>
</dbReference>
<dbReference type="SUPFAM" id="SSF55021">
    <property type="entry name" value="ACT-like"/>
    <property type="match status" value="1"/>
</dbReference>
<evidence type="ECO:0000259" key="11">
    <source>
        <dbReference type="PROSITE" id="PS50045"/>
    </source>
</evidence>